<organism evidence="2 3">
    <name type="scientific">Ignelater luminosus</name>
    <name type="common">Cucubano</name>
    <name type="synonym">Pyrophorus luminosus</name>
    <dbReference type="NCBI Taxonomy" id="2038154"/>
    <lineage>
        <taxon>Eukaryota</taxon>
        <taxon>Metazoa</taxon>
        <taxon>Ecdysozoa</taxon>
        <taxon>Arthropoda</taxon>
        <taxon>Hexapoda</taxon>
        <taxon>Insecta</taxon>
        <taxon>Pterygota</taxon>
        <taxon>Neoptera</taxon>
        <taxon>Endopterygota</taxon>
        <taxon>Coleoptera</taxon>
        <taxon>Polyphaga</taxon>
        <taxon>Elateriformia</taxon>
        <taxon>Elateroidea</taxon>
        <taxon>Elateridae</taxon>
        <taxon>Agrypninae</taxon>
        <taxon>Pyrophorini</taxon>
        <taxon>Ignelater</taxon>
    </lineage>
</organism>
<dbReference type="AlphaFoldDB" id="A0A8K0CUC1"/>
<sequence>LSYITSPPEIDEGHEDEEENNERLEADGEEINVRLLCKFTVTNYLFKEKFTNKTHFTILISFY</sequence>
<feature type="non-terminal residue" evidence="2">
    <location>
        <position position="1"/>
    </location>
</feature>
<name>A0A8K0CUC1_IGNLU</name>
<feature type="region of interest" description="Disordered" evidence="1">
    <location>
        <begin position="1"/>
        <end position="26"/>
    </location>
</feature>
<comment type="caution">
    <text evidence="2">The sequence shown here is derived from an EMBL/GenBank/DDBJ whole genome shotgun (WGS) entry which is preliminary data.</text>
</comment>
<accession>A0A8K0CUC1</accession>
<feature type="compositionally biased region" description="Acidic residues" evidence="1">
    <location>
        <begin position="9"/>
        <end position="20"/>
    </location>
</feature>
<dbReference type="EMBL" id="VTPC01050630">
    <property type="protein sequence ID" value="KAF2890527.1"/>
    <property type="molecule type" value="Genomic_DNA"/>
</dbReference>
<dbReference type="Proteomes" id="UP000801492">
    <property type="component" value="Unassembled WGS sequence"/>
</dbReference>
<keyword evidence="3" id="KW-1185">Reference proteome</keyword>
<proteinExistence type="predicted"/>
<gene>
    <name evidence="2" type="ORF">ILUMI_15646</name>
</gene>
<evidence type="ECO:0000313" key="3">
    <source>
        <dbReference type="Proteomes" id="UP000801492"/>
    </source>
</evidence>
<evidence type="ECO:0000313" key="2">
    <source>
        <dbReference type="EMBL" id="KAF2890527.1"/>
    </source>
</evidence>
<evidence type="ECO:0000256" key="1">
    <source>
        <dbReference type="SAM" id="MobiDB-lite"/>
    </source>
</evidence>
<reference evidence="2" key="1">
    <citation type="submission" date="2019-08" db="EMBL/GenBank/DDBJ databases">
        <title>The genome of the North American firefly Photinus pyralis.</title>
        <authorList>
            <consortium name="Photinus pyralis genome working group"/>
            <person name="Fallon T.R."/>
            <person name="Sander Lower S.E."/>
            <person name="Weng J.-K."/>
        </authorList>
    </citation>
    <scope>NUCLEOTIDE SEQUENCE</scope>
    <source>
        <strain evidence="2">TRF0915ILg1</strain>
        <tissue evidence="2">Whole body</tissue>
    </source>
</reference>
<protein>
    <submittedName>
        <fullName evidence="2">Uncharacterized protein</fullName>
    </submittedName>
</protein>